<dbReference type="InterPro" id="IPR041049">
    <property type="entry name" value="DUF5615"/>
</dbReference>
<accession>A0ABY7K142</accession>
<dbReference type="Proteomes" id="UP001164693">
    <property type="component" value="Chromosome"/>
</dbReference>
<dbReference type="Pfam" id="PF18480">
    <property type="entry name" value="DUF5615"/>
    <property type="match status" value="1"/>
</dbReference>
<keyword evidence="3" id="KW-1185">Reference proteome</keyword>
<evidence type="ECO:0000313" key="2">
    <source>
        <dbReference type="EMBL" id="WAX58571.1"/>
    </source>
</evidence>
<sequence>MSEKLLLDEHYSDAIAAELRAAGHDVVAVVADPQLRAQPDSEVFRHAVASGRRIVTENIKDFRPLLLEAYASGDQAAAPLLLVPPNRFPRGAGRRSAAIVKAVSDWLDTAEAADRPDEDWLV</sequence>
<evidence type="ECO:0000313" key="3">
    <source>
        <dbReference type="Proteomes" id="UP001164693"/>
    </source>
</evidence>
<name>A0ABY7K142_9ACTN</name>
<feature type="domain" description="DUF5615" evidence="1">
    <location>
        <begin position="4"/>
        <end position="68"/>
    </location>
</feature>
<dbReference type="RefSeq" id="WP_269445110.1">
    <property type="nucleotide sequence ID" value="NZ_CP097463.1"/>
</dbReference>
<protein>
    <submittedName>
        <fullName evidence="2">DUF5615 family PIN-like protein</fullName>
    </submittedName>
</protein>
<evidence type="ECO:0000259" key="1">
    <source>
        <dbReference type="Pfam" id="PF18480"/>
    </source>
</evidence>
<gene>
    <name evidence="2" type="ORF">M6B22_07345</name>
</gene>
<proteinExistence type="predicted"/>
<organism evidence="2 3">
    <name type="scientific">Jatrophihabitans cynanchi</name>
    <dbReference type="NCBI Taxonomy" id="2944128"/>
    <lineage>
        <taxon>Bacteria</taxon>
        <taxon>Bacillati</taxon>
        <taxon>Actinomycetota</taxon>
        <taxon>Actinomycetes</taxon>
        <taxon>Jatrophihabitantales</taxon>
        <taxon>Jatrophihabitantaceae</taxon>
        <taxon>Jatrophihabitans</taxon>
    </lineage>
</organism>
<dbReference type="EMBL" id="CP097463">
    <property type="protein sequence ID" value="WAX58571.1"/>
    <property type="molecule type" value="Genomic_DNA"/>
</dbReference>
<reference evidence="2" key="1">
    <citation type="submission" date="2022-05" db="EMBL/GenBank/DDBJ databases">
        <title>Jatrophihabitans sp. SB3-54 whole genome sequence.</title>
        <authorList>
            <person name="Suh M.K."/>
            <person name="Eom M.K."/>
            <person name="Kim J.S."/>
            <person name="Kim H.S."/>
            <person name="Do H.E."/>
            <person name="Shin Y.K."/>
            <person name="Lee J.-S."/>
        </authorList>
    </citation>
    <scope>NUCLEOTIDE SEQUENCE</scope>
    <source>
        <strain evidence="2">SB3-54</strain>
    </source>
</reference>